<protein>
    <submittedName>
        <fullName evidence="1">Uncharacterized protein</fullName>
    </submittedName>
</protein>
<evidence type="ECO:0000313" key="2">
    <source>
        <dbReference type="Proteomes" id="UP000003688"/>
    </source>
</evidence>
<sequence precursor="true">MRVKSVFIIMALTAGFCELQPPAPAQSVTVLHAFAPVTNGTNIDGTLPYCALALSDNVLFGTTYNGGANSNGTVFAMNADGTGFTNLHVFAVRSGPLHTNVDGGWPTDGLVVSGHTLYGTTGTAGPSLRGTVFAMNTDGTGFTNLHVFNGNNDGSATVAGLTLSGGRLYGIAQSGGTNGSGMIFGMNLDGSGYTNLHSFAGLISGTNADGIQPLATLAASGTNLIGACSGGGAWGKGTVFRINTDGTGFTNWHVFSALTSGTNGDGAMPFAGGLTVNGNALFGTTKSGGSAGNGVLYRMNLDGSGFTNLHSFTAVNNLTNADGISPFGSLFSSGNTLYGTASGGGVSSNGTVFVVNTDGSGFKVLHNFNSVLNNTNDDGALPVSAIMASNTLYIVAHAGGAGGSGTVVSLFLPPPLNISFSGANAVLTWPTNADGFALQGATNLSSAAAWTPVAPIPVNNDGQFTVTNPPSSGQMFFRLAR</sequence>
<dbReference type="Proteomes" id="UP000003688">
    <property type="component" value="Unassembled WGS sequence"/>
</dbReference>
<proteinExistence type="predicted"/>
<dbReference type="InterPro" id="IPR022519">
    <property type="entry name" value="Gloeo/Verruco_rpt"/>
</dbReference>
<dbReference type="OrthoDB" id="1341349at2"/>
<gene>
    <name evidence="1" type="ORF">Cflav_PD1993</name>
</gene>
<accession>B9XN24</accession>
<dbReference type="RefSeq" id="WP_007417213.1">
    <property type="nucleotide sequence ID" value="NZ_ABOX02000037.1"/>
</dbReference>
<dbReference type="NCBIfam" id="TIGR03803">
    <property type="entry name" value="Gloeo_Verruco"/>
    <property type="match status" value="6"/>
</dbReference>
<dbReference type="EMBL" id="ABOX02000037">
    <property type="protein sequence ID" value="EEF58820.1"/>
    <property type="molecule type" value="Genomic_DNA"/>
</dbReference>
<comment type="caution">
    <text evidence="1">The sequence shown here is derived from an EMBL/GenBank/DDBJ whole genome shotgun (WGS) entry which is preliminary data.</text>
</comment>
<keyword evidence="2" id="KW-1185">Reference proteome</keyword>
<name>B9XN24_PEDPL</name>
<reference evidence="1 2" key="1">
    <citation type="journal article" date="2011" name="J. Bacteriol.">
        <title>Genome sequence of 'Pedosphaera parvula' Ellin514, an aerobic Verrucomicrobial isolate from pasture soil.</title>
        <authorList>
            <person name="Kant R."/>
            <person name="van Passel M.W."/>
            <person name="Sangwan P."/>
            <person name="Palva A."/>
            <person name="Lucas S."/>
            <person name="Copeland A."/>
            <person name="Lapidus A."/>
            <person name="Glavina Del Rio T."/>
            <person name="Dalin E."/>
            <person name="Tice H."/>
            <person name="Bruce D."/>
            <person name="Goodwin L."/>
            <person name="Pitluck S."/>
            <person name="Chertkov O."/>
            <person name="Larimer F.W."/>
            <person name="Land M.L."/>
            <person name="Hauser L."/>
            <person name="Brettin T.S."/>
            <person name="Detter J.C."/>
            <person name="Han S."/>
            <person name="de Vos W.M."/>
            <person name="Janssen P.H."/>
            <person name="Smidt H."/>
        </authorList>
    </citation>
    <scope>NUCLEOTIDE SEQUENCE [LARGE SCALE GENOMIC DNA]</scope>
    <source>
        <strain evidence="1 2">Ellin514</strain>
    </source>
</reference>
<dbReference type="AlphaFoldDB" id="B9XN24"/>
<evidence type="ECO:0000313" key="1">
    <source>
        <dbReference type="EMBL" id="EEF58820.1"/>
    </source>
</evidence>
<organism evidence="1 2">
    <name type="scientific">Pedosphaera parvula (strain Ellin514)</name>
    <dbReference type="NCBI Taxonomy" id="320771"/>
    <lineage>
        <taxon>Bacteria</taxon>
        <taxon>Pseudomonadati</taxon>
        <taxon>Verrucomicrobiota</taxon>
        <taxon>Pedosphaerae</taxon>
        <taxon>Pedosphaerales</taxon>
        <taxon>Pedosphaeraceae</taxon>
        <taxon>Pedosphaera</taxon>
    </lineage>
</organism>